<proteinExistence type="predicted"/>
<dbReference type="EMBL" id="LGST01000032">
    <property type="protein sequence ID" value="KND98398.1"/>
    <property type="molecule type" value="Genomic_DNA"/>
</dbReference>
<dbReference type="Proteomes" id="UP000037122">
    <property type="component" value="Unassembled WGS sequence"/>
</dbReference>
<reference evidence="2" key="1">
    <citation type="journal article" date="2015" name="BMC Genomics">
        <title>Draft genome of a commonly misdiagnosed multidrug resistant pathogen Candida auris.</title>
        <authorList>
            <person name="Chatterjee S."/>
            <person name="Alampalli S.V."/>
            <person name="Nageshan R.K."/>
            <person name="Chettiar S.T."/>
            <person name="Joshi S."/>
            <person name="Tatu U.S."/>
        </authorList>
    </citation>
    <scope>NUCLEOTIDE SEQUENCE [LARGE SCALE GENOMIC DNA]</scope>
    <source>
        <strain evidence="2">6684</strain>
    </source>
</reference>
<comment type="caution">
    <text evidence="1">The sequence shown here is derived from an EMBL/GenBank/DDBJ whole genome shotgun (WGS) entry which is preliminary data.</text>
</comment>
<sequence>MKIASAQILIAQSMNIMDRVRVSHDFKKMTHLNFVFYSFFVNWED</sequence>
<protein>
    <submittedName>
        <fullName evidence="1">Uncharacterized protein</fullName>
    </submittedName>
</protein>
<organism evidence="1 2">
    <name type="scientific">Candidozyma auris</name>
    <name type="common">Yeast</name>
    <name type="synonym">Candida auris</name>
    <dbReference type="NCBI Taxonomy" id="498019"/>
    <lineage>
        <taxon>Eukaryota</taxon>
        <taxon>Fungi</taxon>
        <taxon>Dikarya</taxon>
        <taxon>Ascomycota</taxon>
        <taxon>Saccharomycotina</taxon>
        <taxon>Pichiomycetes</taxon>
        <taxon>Metschnikowiaceae</taxon>
        <taxon>Candidozyma</taxon>
    </lineage>
</organism>
<evidence type="ECO:0000313" key="2">
    <source>
        <dbReference type="Proteomes" id="UP000037122"/>
    </source>
</evidence>
<dbReference type="VEuPathDB" id="FungiDB:QG37_04749"/>
<gene>
    <name evidence="1" type="ORF">QG37_04749</name>
</gene>
<name>A0A0L0NWJ2_CANAR</name>
<dbReference type="AlphaFoldDB" id="A0A0L0NWJ2"/>
<accession>A0A0L0NWJ2</accession>
<evidence type="ECO:0000313" key="1">
    <source>
        <dbReference type="EMBL" id="KND98398.1"/>
    </source>
</evidence>